<dbReference type="SMART" id="SM00460">
    <property type="entry name" value="TGc"/>
    <property type="match status" value="1"/>
</dbReference>
<dbReference type="PANTHER" id="PTHR33490:SF3">
    <property type="entry name" value="CONSERVED INTEGRAL MEMBRANE PROTEIN"/>
    <property type="match status" value="1"/>
</dbReference>
<comment type="caution">
    <text evidence="2">The sequence shown here is derived from an EMBL/GenBank/DDBJ whole genome shotgun (WGS) entry which is preliminary data.</text>
</comment>
<reference evidence="3" key="1">
    <citation type="journal article" date="2019" name="Int. J. Syst. Evol. Microbiol.">
        <title>The Global Catalogue of Microorganisms (GCM) 10K type strain sequencing project: providing services to taxonomists for standard genome sequencing and annotation.</title>
        <authorList>
            <consortium name="The Broad Institute Genomics Platform"/>
            <consortium name="The Broad Institute Genome Sequencing Center for Infectious Disease"/>
            <person name="Wu L."/>
            <person name="Ma J."/>
        </authorList>
    </citation>
    <scope>NUCLEOTIDE SEQUENCE [LARGE SCALE GENOMIC DNA]</scope>
    <source>
        <strain evidence="3">JCM 15481</strain>
    </source>
</reference>
<dbReference type="Gene3D" id="3.10.620.30">
    <property type="match status" value="1"/>
</dbReference>
<organism evidence="2 3">
    <name type="scientific">Streptomyces synnematoformans</name>
    <dbReference type="NCBI Taxonomy" id="415721"/>
    <lineage>
        <taxon>Bacteria</taxon>
        <taxon>Bacillati</taxon>
        <taxon>Actinomycetota</taxon>
        <taxon>Actinomycetes</taxon>
        <taxon>Kitasatosporales</taxon>
        <taxon>Streptomycetaceae</taxon>
        <taxon>Streptomyces</taxon>
    </lineage>
</organism>
<name>A0ABP5JHR0_9ACTN</name>
<evidence type="ECO:0000313" key="2">
    <source>
        <dbReference type="EMBL" id="GAA2118190.1"/>
    </source>
</evidence>
<dbReference type="PANTHER" id="PTHR33490">
    <property type="entry name" value="BLR5614 PROTEIN-RELATED"/>
    <property type="match status" value="1"/>
</dbReference>
<dbReference type="Proteomes" id="UP001500443">
    <property type="component" value="Unassembled WGS sequence"/>
</dbReference>
<dbReference type="InterPro" id="IPR002931">
    <property type="entry name" value="Transglutaminase-like"/>
</dbReference>
<dbReference type="InterPro" id="IPR038765">
    <property type="entry name" value="Papain-like_cys_pep_sf"/>
</dbReference>
<accession>A0ABP5JHR0</accession>
<sequence>MTTTDLESALAPTEFLDSDAPEVRDFVRRTLPRDGLDSRNTAVRLYYAVRDGIDYEAYGADLSRTGVTAAQTARTGKGTCLHKSVLYAAALRAAGVPARLVLTDVRNHLPSPALRRLAGGDTFRYHAFTTVHLDGGWVRAAPVFHRLLCRLHGMRPLGFDGTADSVHHPYDGGARHLEVVREHGEFDDLPYERVIDGIRGAHPGIFAGPDSTRLVAGSLHADAAARDGRDLVPREEQHAPPR</sequence>
<dbReference type="SUPFAM" id="SSF54001">
    <property type="entry name" value="Cysteine proteinases"/>
    <property type="match status" value="1"/>
</dbReference>
<protein>
    <submittedName>
        <fullName evidence="2">Transglutaminase family protein</fullName>
    </submittedName>
</protein>
<dbReference type="EMBL" id="BAAAPF010000040">
    <property type="protein sequence ID" value="GAA2118190.1"/>
    <property type="molecule type" value="Genomic_DNA"/>
</dbReference>
<dbReference type="Pfam" id="PF01841">
    <property type="entry name" value="Transglut_core"/>
    <property type="match status" value="1"/>
</dbReference>
<keyword evidence="3" id="KW-1185">Reference proteome</keyword>
<evidence type="ECO:0000259" key="1">
    <source>
        <dbReference type="SMART" id="SM00460"/>
    </source>
</evidence>
<evidence type="ECO:0000313" key="3">
    <source>
        <dbReference type="Proteomes" id="UP001500443"/>
    </source>
</evidence>
<gene>
    <name evidence="2" type="ORF">GCM10009802_19670</name>
</gene>
<proteinExistence type="predicted"/>
<feature type="domain" description="Transglutaminase-like" evidence="1">
    <location>
        <begin position="72"/>
        <end position="144"/>
    </location>
</feature>
<dbReference type="RefSeq" id="WP_051438622.1">
    <property type="nucleotide sequence ID" value="NZ_BAAAPF010000040.1"/>
</dbReference>